<evidence type="ECO:0000256" key="1">
    <source>
        <dbReference type="ARBA" id="ARBA00004651"/>
    </source>
</evidence>
<dbReference type="InterPro" id="IPR003838">
    <property type="entry name" value="ABC3_permease_C"/>
</dbReference>
<feature type="domain" description="MacB-like periplasmic core" evidence="9">
    <location>
        <begin position="485"/>
        <end position="635"/>
    </location>
</feature>
<reference evidence="10 12" key="1">
    <citation type="submission" date="2015-05" db="EMBL/GenBank/DDBJ databases">
        <title>Genome assembly of Archangium gephyra DSM 2261.</title>
        <authorList>
            <person name="Sharma G."/>
            <person name="Subramanian S."/>
        </authorList>
    </citation>
    <scope>NUCLEOTIDE SEQUENCE [LARGE SCALE GENOMIC DNA]</scope>
    <source>
        <strain evidence="10 12">DSM 2261</strain>
    </source>
</reference>
<reference evidence="11 13" key="2">
    <citation type="submission" date="2018-08" db="EMBL/GenBank/DDBJ databases">
        <title>Genomic Encyclopedia of Archaeal and Bacterial Type Strains, Phase II (KMG-II): from individual species to whole genera.</title>
        <authorList>
            <person name="Goeker M."/>
        </authorList>
    </citation>
    <scope>NUCLEOTIDE SEQUENCE [LARGE SCALE GENOMIC DNA]</scope>
    <source>
        <strain evidence="11 13">DSM 2261</strain>
    </source>
</reference>
<dbReference type="PANTHER" id="PTHR30572">
    <property type="entry name" value="MEMBRANE COMPONENT OF TRANSPORTER-RELATED"/>
    <property type="match status" value="1"/>
</dbReference>
<dbReference type="GO" id="GO:0005886">
    <property type="term" value="C:plasma membrane"/>
    <property type="evidence" value="ECO:0007669"/>
    <property type="project" value="UniProtKB-SubCell"/>
</dbReference>
<feature type="domain" description="ABC3 transporter permease C-terminal" evidence="8">
    <location>
        <begin position="697"/>
        <end position="810"/>
    </location>
</feature>
<feature type="transmembrane region" description="Helical" evidence="7">
    <location>
        <begin position="780"/>
        <end position="800"/>
    </location>
</feature>
<sequence length="817" mass="86690">MSTLLDDVRFAVRILRKTPGFTAVAILTLALAIGANTALFSVVNAVVLRPLPFPQPERLFQVVRRHVGGTSPSLSVPQFAFLSGQSQPFAHLTAYPALNGGFNLTGDGIPERVPGTRTTASFFEVLGVRPALGRGFVPEEDVPGGPRVLVLGHGLWQRRFGGKPDVLGRSLQLNGESYTIIGVAPPGFRHPEDSQLWTPLQLDRTNTEDAHYLTVVGRVNPGMAPEQVASLVAVQGEQLRASRVSALNREYRMDAEGLQQRGASRVLPALLMLLGASVLVLLIACVNLANLQLARAATRERELAVRTALGASPSRLLRQLLTESLLLSGLGGLAGLLLASWSIPALLMLAPEGLPIPEGVNIDGTVLAFTLGVSVLTGLVFGLLPALKASRPELQDSLKVSASRAAGGPGSQRTRRLLVVGEVALAVILLIGAALLVKSFATLMGTAPGIDTQGVLTMKLSLPEARYGTPESLESFIRNVEERVRALPGVQAVGFATTLPFEDGSDMMFTIEGRDPGPGGKDAEGDADYRPVTAGYFQALKIGLVRGRLLTGADRHGSTPVVVINETAARRYWPGQDPLGQRITIGKGLAQLGDPAPREIVGVVRDVRENGVQREAPPILYLPPGQMPAQLSTMIIRMLPQSFLVRTPGDTTPFATSVPREIQAVDSMQPVTNLQPMEDILSRSLGSQRFNMTLLGLMAGLALVLAAVGIYGVLSYLVNQRTREIGVRLALGATRGEVVRLILRQGLSPVGLGLVLGVAGAAGLTRLSSSLLFGVEALDVSVFLLAPVGLVGVALVAMWLPARRAARVDPMVALRYD</sequence>
<evidence type="ECO:0000256" key="5">
    <source>
        <dbReference type="ARBA" id="ARBA00023136"/>
    </source>
</evidence>
<protein>
    <submittedName>
        <fullName evidence="10">Permease</fullName>
    </submittedName>
</protein>
<feature type="transmembrane region" description="Helical" evidence="7">
    <location>
        <begin position="694"/>
        <end position="718"/>
    </location>
</feature>
<evidence type="ECO:0000313" key="11">
    <source>
        <dbReference type="EMBL" id="REG37192.1"/>
    </source>
</evidence>
<dbReference type="InterPro" id="IPR017800">
    <property type="entry name" value="ADOP"/>
</dbReference>
<dbReference type="AlphaFoldDB" id="A0AAC8TGE4"/>
<name>A0AAC8TGE4_9BACT</name>
<dbReference type="KEGG" id="age:AA314_06381"/>
<evidence type="ECO:0000256" key="7">
    <source>
        <dbReference type="SAM" id="Phobius"/>
    </source>
</evidence>
<feature type="transmembrane region" description="Helical" evidence="7">
    <location>
        <begin position="325"/>
        <end position="347"/>
    </location>
</feature>
<comment type="subcellular location">
    <subcellularLocation>
        <location evidence="1">Cell membrane</location>
        <topology evidence="1">Multi-pass membrane protein</topology>
    </subcellularLocation>
</comment>
<feature type="domain" description="ABC3 transporter permease C-terminal" evidence="8">
    <location>
        <begin position="276"/>
        <end position="392"/>
    </location>
</feature>
<keyword evidence="13" id="KW-1185">Reference proteome</keyword>
<dbReference type="InterPro" id="IPR025857">
    <property type="entry name" value="MacB_PCD"/>
</dbReference>
<comment type="similarity">
    <text evidence="6">Belongs to the ABC-4 integral membrane protein family.</text>
</comment>
<evidence type="ECO:0000256" key="6">
    <source>
        <dbReference type="ARBA" id="ARBA00038076"/>
    </source>
</evidence>
<feature type="transmembrane region" description="Helical" evidence="7">
    <location>
        <begin position="367"/>
        <end position="387"/>
    </location>
</feature>
<dbReference type="Proteomes" id="UP000035579">
    <property type="component" value="Chromosome"/>
</dbReference>
<dbReference type="NCBIfam" id="TIGR03434">
    <property type="entry name" value="ADOP"/>
    <property type="match status" value="1"/>
</dbReference>
<dbReference type="PANTHER" id="PTHR30572:SF4">
    <property type="entry name" value="ABC TRANSPORTER PERMEASE YTRF"/>
    <property type="match status" value="1"/>
</dbReference>
<dbReference type="EMBL" id="QUMU01000001">
    <property type="protein sequence ID" value="REG37192.1"/>
    <property type="molecule type" value="Genomic_DNA"/>
</dbReference>
<feature type="transmembrane region" description="Helical" evidence="7">
    <location>
        <begin position="417"/>
        <end position="437"/>
    </location>
</feature>
<dbReference type="Proteomes" id="UP000256345">
    <property type="component" value="Unassembled WGS sequence"/>
</dbReference>
<keyword evidence="3 7" id="KW-0812">Transmembrane</keyword>
<evidence type="ECO:0000313" key="12">
    <source>
        <dbReference type="Proteomes" id="UP000035579"/>
    </source>
</evidence>
<evidence type="ECO:0000256" key="4">
    <source>
        <dbReference type="ARBA" id="ARBA00022989"/>
    </source>
</evidence>
<dbReference type="GO" id="GO:0022857">
    <property type="term" value="F:transmembrane transporter activity"/>
    <property type="evidence" value="ECO:0007669"/>
    <property type="project" value="TreeGrafter"/>
</dbReference>
<dbReference type="Pfam" id="PF02687">
    <property type="entry name" value="FtsX"/>
    <property type="match status" value="2"/>
</dbReference>
<keyword evidence="2" id="KW-1003">Cell membrane</keyword>
<evidence type="ECO:0000313" key="13">
    <source>
        <dbReference type="Proteomes" id="UP000256345"/>
    </source>
</evidence>
<feature type="transmembrane region" description="Helical" evidence="7">
    <location>
        <begin position="269"/>
        <end position="291"/>
    </location>
</feature>
<evidence type="ECO:0000313" key="10">
    <source>
        <dbReference type="EMBL" id="AKJ04755.1"/>
    </source>
</evidence>
<proteinExistence type="inferred from homology"/>
<dbReference type="RefSeq" id="WP_047858481.1">
    <property type="nucleotide sequence ID" value="NZ_CP011509.1"/>
</dbReference>
<evidence type="ECO:0000259" key="8">
    <source>
        <dbReference type="Pfam" id="PF02687"/>
    </source>
</evidence>
<evidence type="ECO:0000256" key="2">
    <source>
        <dbReference type="ARBA" id="ARBA00022475"/>
    </source>
</evidence>
<feature type="domain" description="MacB-like periplasmic core" evidence="9">
    <location>
        <begin position="22"/>
        <end position="230"/>
    </location>
</feature>
<dbReference type="Pfam" id="PF12704">
    <property type="entry name" value="MacB_PCD"/>
    <property type="match status" value="2"/>
</dbReference>
<evidence type="ECO:0000259" key="9">
    <source>
        <dbReference type="Pfam" id="PF12704"/>
    </source>
</evidence>
<evidence type="ECO:0000256" key="3">
    <source>
        <dbReference type="ARBA" id="ARBA00022692"/>
    </source>
</evidence>
<keyword evidence="5 7" id="KW-0472">Membrane</keyword>
<organism evidence="10 12">
    <name type="scientific">Archangium gephyra</name>
    <dbReference type="NCBI Taxonomy" id="48"/>
    <lineage>
        <taxon>Bacteria</taxon>
        <taxon>Pseudomonadati</taxon>
        <taxon>Myxococcota</taxon>
        <taxon>Myxococcia</taxon>
        <taxon>Myxococcales</taxon>
        <taxon>Cystobacterineae</taxon>
        <taxon>Archangiaceae</taxon>
        <taxon>Archangium</taxon>
    </lineage>
</organism>
<keyword evidence="4 7" id="KW-1133">Transmembrane helix</keyword>
<dbReference type="InterPro" id="IPR050250">
    <property type="entry name" value="Macrolide_Exporter_MacB"/>
</dbReference>
<feature type="transmembrane region" description="Helical" evidence="7">
    <location>
        <begin position="21"/>
        <end position="48"/>
    </location>
</feature>
<gene>
    <name evidence="10" type="ORF">AA314_06381</name>
    <name evidence="11" type="ORF">ATI61_101170</name>
</gene>
<accession>A0AAC8TGE4</accession>
<feature type="transmembrane region" description="Helical" evidence="7">
    <location>
        <begin position="750"/>
        <end position="768"/>
    </location>
</feature>
<dbReference type="EMBL" id="CP011509">
    <property type="protein sequence ID" value="AKJ04755.1"/>
    <property type="molecule type" value="Genomic_DNA"/>
</dbReference>